<name>A0A0B6XW85_9EUPU</name>
<dbReference type="EMBL" id="HACG01001457">
    <property type="protein sequence ID" value="CEK48322.1"/>
    <property type="molecule type" value="Transcribed_RNA"/>
</dbReference>
<protein>
    <submittedName>
        <fullName evidence="1">Uncharacterized protein</fullName>
    </submittedName>
</protein>
<evidence type="ECO:0000313" key="1">
    <source>
        <dbReference type="EMBL" id="CEK48322.1"/>
    </source>
</evidence>
<dbReference type="AlphaFoldDB" id="A0A0B6XW85"/>
<sequence length="62" mass="7295">MRYNGECSIRHVFFIDHRRKMGLMKSLKTKDLHHCTWVSQYGFIPACRDSTPTVEFQFGISS</sequence>
<proteinExistence type="predicted"/>
<reference evidence="1" key="1">
    <citation type="submission" date="2014-12" db="EMBL/GenBank/DDBJ databases">
        <title>Insight into the proteome of Arion vulgaris.</title>
        <authorList>
            <person name="Aradska J."/>
            <person name="Bulat T."/>
            <person name="Smidak R."/>
            <person name="Sarate P."/>
            <person name="Gangsoo J."/>
            <person name="Sialana F."/>
            <person name="Bilban M."/>
            <person name="Lubec G."/>
        </authorList>
    </citation>
    <scope>NUCLEOTIDE SEQUENCE</scope>
    <source>
        <tissue evidence="1">Skin</tissue>
    </source>
</reference>
<accession>A0A0B6XW85</accession>
<feature type="non-terminal residue" evidence="1">
    <location>
        <position position="62"/>
    </location>
</feature>
<gene>
    <name evidence="1" type="primary">ORF3656</name>
</gene>
<organism evidence="1">
    <name type="scientific">Arion vulgaris</name>
    <dbReference type="NCBI Taxonomy" id="1028688"/>
    <lineage>
        <taxon>Eukaryota</taxon>
        <taxon>Metazoa</taxon>
        <taxon>Spiralia</taxon>
        <taxon>Lophotrochozoa</taxon>
        <taxon>Mollusca</taxon>
        <taxon>Gastropoda</taxon>
        <taxon>Heterobranchia</taxon>
        <taxon>Euthyneura</taxon>
        <taxon>Panpulmonata</taxon>
        <taxon>Eupulmonata</taxon>
        <taxon>Stylommatophora</taxon>
        <taxon>Helicina</taxon>
        <taxon>Arionoidea</taxon>
        <taxon>Arionidae</taxon>
        <taxon>Arion</taxon>
    </lineage>
</organism>